<dbReference type="InterPro" id="IPR032710">
    <property type="entry name" value="NTF2-like_dom_sf"/>
</dbReference>
<dbReference type="AlphaFoldDB" id="A0A1Y1UY66"/>
<dbReference type="STRING" id="1754191.A0A1Y1UY66"/>
<dbReference type="Gene3D" id="3.10.450.50">
    <property type="match status" value="1"/>
</dbReference>
<dbReference type="EMBL" id="MCFH01000053">
    <property type="protein sequence ID" value="ORX43363.1"/>
    <property type="molecule type" value="Genomic_DNA"/>
</dbReference>
<dbReference type="Proteomes" id="UP000193719">
    <property type="component" value="Unassembled WGS sequence"/>
</dbReference>
<dbReference type="SUPFAM" id="SSF54427">
    <property type="entry name" value="NTF2-like"/>
    <property type="match status" value="1"/>
</dbReference>
<dbReference type="PANTHER" id="PTHR38436">
    <property type="entry name" value="POLYKETIDE CYCLASE SNOAL-LIKE DOMAIN"/>
    <property type="match status" value="1"/>
</dbReference>
<dbReference type="OrthoDB" id="5440at2759"/>
<keyword evidence="2" id="KW-1185">Reference proteome</keyword>
<dbReference type="GO" id="GO:0030638">
    <property type="term" value="P:polyketide metabolic process"/>
    <property type="evidence" value="ECO:0007669"/>
    <property type="project" value="InterPro"/>
</dbReference>
<dbReference type="PANTHER" id="PTHR38436:SF3">
    <property type="entry name" value="CARBOXYMETHYLENEBUTENOLIDASE-RELATED"/>
    <property type="match status" value="1"/>
</dbReference>
<reference evidence="1 2" key="2">
    <citation type="submission" date="2016-08" db="EMBL/GenBank/DDBJ databases">
        <title>Pervasive Adenine N6-methylation of Active Genes in Fungi.</title>
        <authorList>
            <consortium name="DOE Joint Genome Institute"/>
            <person name="Mondo S.J."/>
            <person name="Dannebaum R.O."/>
            <person name="Kuo R.C."/>
            <person name="Labutti K."/>
            <person name="Haridas S."/>
            <person name="Kuo A."/>
            <person name="Salamov A."/>
            <person name="Ahrendt S.R."/>
            <person name="Lipzen A."/>
            <person name="Sullivan W."/>
            <person name="Andreopoulos W.B."/>
            <person name="Clum A."/>
            <person name="Lindquist E."/>
            <person name="Daum C."/>
            <person name="Ramamoorthy G.K."/>
            <person name="Gryganskyi A."/>
            <person name="Culley D."/>
            <person name="Magnuson J.K."/>
            <person name="James T.Y."/>
            <person name="O'Malley M.A."/>
            <person name="Stajich J.E."/>
            <person name="Spatafora J.W."/>
            <person name="Visel A."/>
            <person name="Grigoriev I.V."/>
        </authorList>
    </citation>
    <scope>NUCLEOTIDE SEQUENCE [LARGE SCALE GENOMIC DNA]</scope>
    <source>
        <strain evidence="2">finn</strain>
    </source>
</reference>
<sequence length="238" mass="27600">MEVINENEINNEKLISYKKEKKERRKEKTLAEIENDVKKKWEEIKNCSREDVDIAEKYYNENSVILYVPTSIKCEGIDDIIRVHSYKNHCGISTKDLSSEVIINTSVCGNTITEEKILTILHSRPIQWLLPGVQATGRRIVLPIVTIVSFDDDLYIKNKRLYWDQACVLKQIGLISTISRCPYNGEDTEVPAKGVQQIDPLISREQLEDINSLDILNRCNLRRNSVERFKDLRSVNIY</sequence>
<reference evidence="1 2" key="1">
    <citation type="submission" date="2016-08" db="EMBL/GenBank/DDBJ databases">
        <title>Genomes of anaerobic fungi encode conserved fungal cellulosomes for biomass hydrolysis.</title>
        <authorList>
            <consortium name="DOE Joint Genome Institute"/>
            <person name="Haitjema C.H."/>
            <person name="Gilmore S.P."/>
            <person name="Henske J.K."/>
            <person name="Solomon K.V."/>
            <person name="De Groot R."/>
            <person name="Kuo A."/>
            <person name="Mondo S.J."/>
            <person name="Salamov A.A."/>
            <person name="Labutti K."/>
            <person name="Zhao Z."/>
            <person name="Chiniquy J."/>
            <person name="Barry K."/>
            <person name="Brewer H.M."/>
            <person name="Purvine S.O."/>
            <person name="Wright A.T."/>
            <person name="Boxma B."/>
            <person name="Van Alen T."/>
            <person name="Hackstein J.H."/>
            <person name="Baker S.E."/>
            <person name="Grigoriev I.V."/>
            <person name="O'Malley M.A."/>
        </authorList>
    </citation>
    <scope>NUCLEOTIDE SEQUENCE [LARGE SCALE GENOMIC DNA]</scope>
    <source>
        <strain evidence="2">finn</strain>
    </source>
</reference>
<accession>A0A1Y1UY66</accession>
<evidence type="ECO:0000313" key="2">
    <source>
        <dbReference type="Proteomes" id="UP000193719"/>
    </source>
</evidence>
<proteinExistence type="predicted"/>
<protein>
    <submittedName>
        <fullName evidence="1">Uncharacterized protein</fullName>
    </submittedName>
</protein>
<name>A0A1Y1UY66_9FUNG</name>
<gene>
    <name evidence="1" type="ORF">BCR36DRAFT_360990</name>
</gene>
<organism evidence="1 2">
    <name type="scientific">Piromyces finnis</name>
    <dbReference type="NCBI Taxonomy" id="1754191"/>
    <lineage>
        <taxon>Eukaryota</taxon>
        <taxon>Fungi</taxon>
        <taxon>Fungi incertae sedis</taxon>
        <taxon>Chytridiomycota</taxon>
        <taxon>Chytridiomycota incertae sedis</taxon>
        <taxon>Neocallimastigomycetes</taxon>
        <taxon>Neocallimastigales</taxon>
        <taxon>Neocallimastigaceae</taxon>
        <taxon>Piromyces</taxon>
    </lineage>
</organism>
<evidence type="ECO:0000313" key="1">
    <source>
        <dbReference type="EMBL" id="ORX43363.1"/>
    </source>
</evidence>
<comment type="caution">
    <text evidence="1">The sequence shown here is derived from an EMBL/GenBank/DDBJ whole genome shotgun (WGS) entry which is preliminary data.</text>
</comment>
<dbReference type="InterPro" id="IPR009959">
    <property type="entry name" value="Cyclase_SnoaL-like"/>
</dbReference>